<comment type="caution">
    <text evidence="7">The sequence shown here is derived from an EMBL/GenBank/DDBJ whole genome shotgun (WGS) entry which is preliminary data.</text>
</comment>
<dbReference type="Gene3D" id="1.10.1740.10">
    <property type="match status" value="1"/>
</dbReference>
<dbReference type="NCBIfam" id="TIGR02937">
    <property type="entry name" value="sigma70-ECF"/>
    <property type="match status" value="1"/>
</dbReference>
<feature type="domain" description="RNA polymerase sigma-70 region 2" evidence="5">
    <location>
        <begin position="22"/>
        <end position="87"/>
    </location>
</feature>
<feature type="domain" description="RNA polymerase sigma factor 70 region 4 type 2" evidence="6">
    <location>
        <begin position="120"/>
        <end position="169"/>
    </location>
</feature>
<dbReference type="InterPro" id="IPR039425">
    <property type="entry name" value="RNA_pol_sigma-70-like"/>
</dbReference>
<dbReference type="Pfam" id="PF04542">
    <property type="entry name" value="Sigma70_r2"/>
    <property type="match status" value="1"/>
</dbReference>
<dbReference type="SUPFAM" id="SSF88946">
    <property type="entry name" value="Sigma2 domain of RNA polymerase sigma factors"/>
    <property type="match status" value="1"/>
</dbReference>
<dbReference type="Gene3D" id="1.10.10.10">
    <property type="entry name" value="Winged helix-like DNA-binding domain superfamily/Winged helix DNA-binding domain"/>
    <property type="match status" value="1"/>
</dbReference>
<dbReference type="PANTHER" id="PTHR43133">
    <property type="entry name" value="RNA POLYMERASE ECF-TYPE SIGMA FACTO"/>
    <property type="match status" value="1"/>
</dbReference>
<protein>
    <submittedName>
        <fullName evidence="7">RNA polymerase sigma-70 factor</fullName>
    </submittedName>
</protein>
<evidence type="ECO:0000259" key="5">
    <source>
        <dbReference type="Pfam" id="PF04542"/>
    </source>
</evidence>
<gene>
    <name evidence="7" type="ORF">ABR189_28080</name>
</gene>
<dbReference type="NCBIfam" id="TIGR02985">
    <property type="entry name" value="Sig70_bacteroi1"/>
    <property type="match status" value="1"/>
</dbReference>
<sequence length="182" mass="21220">MDKRINTASFSADNQAAFAHFFHTYYEQLHRYAFTIVKNNEEAEDIVQAVFAKLWEKWNDIDMQESARAYLYKWVHNRCLNNLRHERIRANYVVQATAANTESRTTAVENSVQEKELGKQIRDAIASLPAQCRLIFQKSRFEHKKYHEIADELSISPKTVEVQMGKALKVLRKKLLDITGKS</sequence>
<keyword evidence="3" id="KW-0731">Sigma factor</keyword>
<keyword evidence="8" id="KW-1185">Reference proteome</keyword>
<accession>A0ABV2TE32</accession>
<reference evidence="7 8" key="1">
    <citation type="submission" date="2024-06" db="EMBL/GenBank/DDBJ databases">
        <title>Chitinophaga defluvii sp. nov., isolated from municipal sewage.</title>
        <authorList>
            <person name="Zhang L."/>
        </authorList>
    </citation>
    <scope>NUCLEOTIDE SEQUENCE [LARGE SCALE GENOMIC DNA]</scope>
    <source>
        <strain evidence="7 8">H8</strain>
    </source>
</reference>
<dbReference type="InterPro" id="IPR013324">
    <property type="entry name" value="RNA_pol_sigma_r3/r4-like"/>
</dbReference>
<dbReference type="InterPro" id="IPR013325">
    <property type="entry name" value="RNA_pol_sigma_r2"/>
</dbReference>
<keyword evidence="2" id="KW-0805">Transcription regulation</keyword>
<evidence type="ECO:0000256" key="4">
    <source>
        <dbReference type="ARBA" id="ARBA00023163"/>
    </source>
</evidence>
<dbReference type="RefSeq" id="WP_354663846.1">
    <property type="nucleotide sequence ID" value="NZ_JBEXAC010000003.1"/>
</dbReference>
<comment type="similarity">
    <text evidence="1">Belongs to the sigma-70 factor family. ECF subfamily.</text>
</comment>
<dbReference type="PANTHER" id="PTHR43133:SF46">
    <property type="entry name" value="RNA POLYMERASE SIGMA-70 FACTOR ECF SUBFAMILY"/>
    <property type="match status" value="1"/>
</dbReference>
<dbReference type="Pfam" id="PF08281">
    <property type="entry name" value="Sigma70_r4_2"/>
    <property type="match status" value="1"/>
</dbReference>
<dbReference type="InterPro" id="IPR014327">
    <property type="entry name" value="RNA_pol_sigma70_bacteroid"/>
</dbReference>
<dbReference type="InterPro" id="IPR013249">
    <property type="entry name" value="RNA_pol_sigma70_r4_t2"/>
</dbReference>
<name>A0ABV2TE32_9BACT</name>
<dbReference type="InterPro" id="IPR014284">
    <property type="entry name" value="RNA_pol_sigma-70_dom"/>
</dbReference>
<dbReference type="SUPFAM" id="SSF88659">
    <property type="entry name" value="Sigma3 and sigma4 domains of RNA polymerase sigma factors"/>
    <property type="match status" value="1"/>
</dbReference>
<evidence type="ECO:0000313" key="8">
    <source>
        <dbReference type="Proteomes" id="UP001549749"/>
    </source>
</evidence>
<dbReference type="EMBL" id="JBEXAC010000003">
    <property type="protein sequence ID" value="MET7001274.1"/>
    <property type="molecule type" value="Genomic_DNA"/>
</dbReference>
<evidence type="ECO:0000259" key="6">
    <source>
        <dbReference type="Pfam" id="PF08281"/>
    </source>
</evidence>
<evidence type="ECO:0000256" key="1">
    <source>
        <dbReference type="ARBA" id="ARBA00010641"/>
    </source>
</evidence>
<dbReference type="Proteomes" id="UP001549749">
    <property type="component" value="Unassembled WGS sequence"/>
</dbReference>
<dbReference type="InterPro" id="IPR036388">
    <property type="entry name" value="WH-like_DNA-bd_sf"/>
</dbReference>
<evidence type="ECO:0000256" key="3">
    <source>
        <dbReference type="ARBA" id="ARBA00023082"/>
    </source>
</evidence>
<evidence type="ECO:0000313" key="7">
    <source>
        <dbReference type="EMBL" id="MET7001274.1"/>
    </source>
</evidence>
<proteinExistence type="inferred from homology"/>
<keyword evidence="4" id="KW-0804">Transcription</keyword>
<dbReference type="InterPro" id="IPR007627">
    <property type="entry name" value="RNA_pol_sigma70_r2"/>
</dbReference>
<evidence type="ECO:0000256" key="2">
    <source>
        <dbReference type="ARBA" id="ARBA00023015"/>
    </source>
</evidence>
<organism evidence="7 8">
    <name type="scientific">Chitinophaga defluvii</name>
    <dbReference type="NCBI Taxonomy" id="3163343"/>
    <lineage>
        <taxon>Bacteria</taxon>
        <taxon>Pseudomonadati</taxon>
        <taxon>Bacteroidota</taxon>
        <taxon>Chitinophagia</taxon>
        <taxon>Chitinophagales</taxon>
        <taxon>Chitinophagaceae</taxon>
        <taxon>Chitinophaga</taxon>
    </lineage>
</organism>